<dbReference type="Proteomes" id="UP000318307">
    <property type="component" value="Unassembled WGS sequence"/>
</dbReference>
<dbReference type="RefSeq" id="WP_144684986.1">
    <property type="nucleotide sequence ID" value="NZ_VLLC01000014.1"/>
</dbReference>
<dbReference type="InterPro" id="IPR006860">
    <property type="entry name" value="FecR"/>
</dbReference>
<keyword evidence="5" id="KW-1185">Reference proteome</keyword>
<comment type="caution">
    <text evidence="4">The sequence shown here is derived from an EMBL/GenBank/DDBJ whole genome shotgun (WGS) entry which is preliminary data.</text>
</comment>
<feature type="region of interest" description="Disordered" evidence="1">
    <location>
        <begin position="265"/>
        <end position="310"/>
    </location>
</feature>
<dbReference type="Gene3D" id="2.60.120.1440">
    <property type="match status" value="1"/>
</dbReference>
<evidence type="ECO:0000256" key="1">
    <source>
        <dbReference type="SAM" id="MobiDB-lite"/>
    </source>
</evidence>
<keyword evidence="2" id="KW-0732">Signal</keyword>
<reference evidence="4 5" key="1">
    <citation type="submission" date="2019-07" db="EMBL/GenBank/DDBJ databases">
        <title>Genome sequencing of 100 strains of the haloalkaliphilic chemolithoautotrophic sulfur-oxidizing bacterium Thioalkalivibrio.</title>
        <authorList>
            <person name="Muyzer G."/>
        </authorList>
    </citation>
    <scope>NUCLEOTIDE SEQUENCE [LARGE SCALE GENOMIC DNA]</scope>
    <source>
        <strain evidence="4 5">ASO4-4</strain>
    </source>
</reference>
<proteinExistence type="predicted"/>
<feature type="compositionally biased region" description="Basic and acidic residues" evidence="1">
    <location>
        <begin position="297"/>
        <end position="310"/>
    </location>
</feature>
<feature type="signal peptide" evidence="2">
    <location>
        <begin position="1"/>
        <end position="27"/>
    </location>
</feature>
<evidence type="ECO:0000256" key="2">
    <source>
        <dbReference type="SAM" id="SignalP"/>
    </source>
</evidence>
<dbReference type="OrthoDB" id="5415289at2"/>
<gene>
    <name evidence="4" type="ORF">LZ24_01982</name>
</gene>
<feature type="domain" description="FecR protein" evidence="3">
    <location>
        <begin position="107"/>
        <end position="195"/>
    </location>
</feature>
<dbReference type="EMBL" id="VLLC01000014">
    <property type="protein sequence ID" value="TWI71184.1"/>
    <property type="molecule type" value="Genomic_DNA"/>
</dbReference>
<accession>A0A562RRN0</accession>
<dbReference type="PANTHER" id="PTHR38731">
    <property type="entry name" value="LIPL45-RELATED LIPOPROTEIN-RELATED"/>
    <property type="match status" value="1"/>
</dbReference>
<dbReference type="AlphaFoldDB" id="A0A562RRN0"/>
<sequence>MPISSARSHVFLLYIFLSFFIFSPASALGTSPQSPPETETRLSENESLSPALSQEKKMAEADLASENNGASSALSLIQTEGPVRILEAGSPFPKSPGELPRILKAGDKVQTQRNARALILSPDSEVILDAESVFKVLEADSAQLESGVALFEITARDGRRVTAQTPLVVIGVKGTNFLVSSNEKREDVALFKGHVGIERQDKQAMAHYTAKKPGEMTFSEYAAFQKKSFGDYREMLLQDFNDYKATMAAEFQAFKEEIDLTPGKKLTIGAGEKPEAVEADLDKETRDKARSLQQWKKRTENSPKQTQEKE</sequence>
<organism evidence="4 5">
    <name type="scientific">Desulfobotulus alkaliphilus</name>
    <dbReference type="NCBI Taxonomy" id="622671"/>
    <lineage>
        <taxon>Bacteria</taxon>
        <taxon>Pseudomonadati</taxon>
        <taxon>Thermodesulfobacteriota</taxon>
        <taxon>Desulfobacteria</taxon>
        <taxon>Desulfobacterales</taxon>
        <taxon>Desulfobacteraceae</taxon>
        <taxon>Desulfobotulus</taxon>
    </lineage>
</organism>
<dbReference type="Pfam" id="PF04773">
    <property type="entry name" value="FecR"/>
    <property type="match status" value="1"/>
</dbReference>
<evidence type="ECO:0000313" key="4">
    <source>
        <dbReference type="EMBL" id="TWI71184.1"/>
    </source>
</evidence>
<evidence type="ECO:0000313" key="5">
    <source>
        <dbReference type="Proteomes" id="UP000318307"/>
    </source>
</evidence>
<evidence type="ECO:0000259" key="3">
    <source>
        <dbReference type="Pfam" id="PF04773"/>
    </source>
</evidence>
<feature type="compositionally biased region" description="Basic and acidic residues" evidence="1">
    <location>
        <begin position="272"/>
        <end position="290"/>
    </location>
</feature>
<feature type="chain" id="PRO_5021929973" evidence="2">
    <location>
        <begin position="28"/>
        <end position="310"/>
    </location>
</feature>
<name>A0A562RRN0_9BACT</name>
<protein>
    <submittedName>
        <fullName evidence="4">FecR family protein</fullName>
    </submittedName>
</protein>
<feature type="region of interest" description="Disordered" evidence="1">
    <location>
        <begin position="30"/>
        <end position="63"/>
    </location>
</feature>